<keyword evidence="2" id="KW-0963">Cytoplasm</keyword>
<dbReference type="Pfam" id="PF04712">
    <property type="entry name" value="Radial_spoke"/>
    <property type="match status" value="2"/>
</dbReference>
<dbReference type="GO" id="GO:0060294">
    <property type="term" value="P:cilium movement involved in cell motility"/>
    <property type="evidence" value="ECO:0007669"/>
    <property type="project" value="InterPro"/>
</dbReference>
<keyword evidence="8" id="KW-1185">Reference proteome</keyword>
<reference evidence="7 8" key="1">
    <citation type="journal article" date="2024" name="Science">
        <title>Giant polyketide synthase enzymes in the biosynthesis of giant marine polyether toxins.</title>
        <authorList>
            <person name="Fallon T.R."/>
            <person name="Shende V.V."/>
            <person name="Wierzbicki I.H."/>
            <person name="Pendleton A.L."/>
            <person name="Watervoot N.F."/>
            <person name="Auber R.P."/>
            <person name="Gonzalez D.J."/>
            <person name="Wisecaver J.H."/>
            <person name="Moore B.S."/>
        </authorList>
    </citation>
    <scope>NUCLEOTIDE SEQUENCE [LARGE SCALE GENOMIC DNA]</scope>
    <source>
        <strain evidence="7 8">12B1</strain>
    </source>
</reference>
<evidence type="ECO:0000313" key="7">
    <source>
        <dbReference type="EMBL" id="KAL1500220.1"/>
    </source>
</evidence>
<keyword evidence="3" id="KW-0969">Cilium</keyword>
<name>A0AB34IJP6_PRYPA</name>
<organism evidence="7 8">
    <name type="scientific">Prymnesium parvum</name>
    <name type="common">Toxic golden alga</name>
    <dbReference type="NCBI Taxonomy" id="97485"/>
    <lineage>
        <taxon>Eukaryota</taxon>
        <taxon>Haptista</taxon>
        <taxon>Haptophyta</taxon>
        <taxon>Prymnesiophyceae</taxon>
        <taxon>Prymnesiales</taxon>
        <taxon>Prymnesiaceae</taxon>
        <taxon>Prymnesium</taxon>
    </lineage>
</organism>
<evidence type="ECO:0000256" key="1">
    <source>
        <dbReference type="ARBA" id="ARBA00004430"/>
    </source>
</evidence>
<dbReference type="PANTHER" id="PTHR13159">
    <property type="entry name" value="RADIAL SPOKEHEAD-RELATED"/>
    <property type="match status" value="1"/>
</dbReference>
<feature type="compositionally biased region" description="Acidic residues" evidence="6">
    <location>
        <begin position="310"/>
        <end position="325"/>
    </location>
</feature>
<evidence type="ECO:0000256" key="2">
    <source>
        <dbReference type="ARBA" id="ARBA00022490"/>
    </source>
</evidence>
<comment type="subcellular location">
    <subcellularLocation>
        <location evidence="1">Cytoplasm</location>
        <location evidence="1">Cytoskeleton</location>
        <location evidence="1">Cilium axoneme</location>
    </subcellularLocation>
</comment>
<evidence type="ECO:0000256" key="6">
    <source>
        <dbReference type="SAM" id="MobiDB-lite"/>
    </source>
</evidence>
<feature type="region of interest" description="Disordered" evidence="6">
    <location>
        <begin position="302"/>
        <end position="329"/>
    </location>
</feature>
<keyword evidence="4" id="KW-0206">Cytoskeleton</keyword>
<evidence type="ECO:0000256" key="5">
    <source>
        <dbReference type="ARBA" id="ARBA00023273"/>
    </source>
</evidence>
<accession>A0AB34IJP6</accession>
<evidence type="ECO:0000313" key="8">
    <source>
        <dbReference type="Proteomes" id="UP001515480"/>
    </source>
</evidence>
<dbReference type="AlphaFoldDB" id="A0AB34IJP6"/>
<comment type="caution">
    <text evidence="7">The sequence shown here is derived from an EMBL/GenBank/DDBJ whole genome shotgun (WGS) entry which is preliminary data.</text>
</comment>
<sequence>MADVKAVFNQTDKNGVSLHGHLSELIRKLLLEKPADALARLENISLEVKHRHFVAHEAGQKDLIAVEPPSKWLTQSKKLFQVDVSEEDTGVPNLLEEMRFFSWAGVGLEEEVAYRLFLAMSQLKANKALGLKSVRFFGKILGTGKPYFVVEGVQADPKPGPAYSDLGPAHPEPSGTGLNGCVYFVSNEVSEPFTQLPDVTPNQVLAASKIRKYFTGDLSAPVNCFPPFPGNEASFLRAQIARIAAATVLVPVGKLQVDDESEEVVKPLVQPEEYTPVDPSEMMSGENWCHLYGGILAIGRCTNPPKPEPEDGEEEPEEEDLEEEVPPLGAISEDPAVVASEENELPAWSFKLCFTQNAAYTIAVATSHRWPGAYSVAVQKADKFASVYFGYGVEYRGSPFTPQAPPPIMKEPEDPEELPDVSLANENELLKEIDEAKIVASNEEEEEED</sequence>
<proteinExistence type="predicted"/>
<dbReference type="InterPro" id="IPR006802">
    <property type="entry name" value="Radial_spoke"/>
</dbReference>
<dbReference type="PANTHER" id="PTHR13159:SF0">
    <property type="entry name" value="RADIAL SPOKE HEAD 6 HOMOLOG A"/>
    <property type="match status" value="1"/>
</dbReference>
<dbReference type="Proteomes" id="UP001515480">
    <property type="component" value="Unassembled WGS sequence"/>
</dbReference>
<evidence type="ECO:0000256" key="4">
    <source>
        <dbReference type="ARBA" id="ARBA00023212"/>
    </source>
</evidence>
<dbReference type="EMBL" id="JBGBPQ010000023">
    <property type="protein sequence ID" value="KAL1500220.1"/>
    <property type="molecule type" value="Genomic_DNA"/>
</dbReference>
<dbReference type="GO" id="GO:0001534">
    <property type="term" value="C:radial spoke"/>
    <property type="evidence" value="ECO:0007669"/>
    <property type="project" value="InterPro"/>
</dbReference>
<evidence type="ECO:0000256" key="3">
    <source>
        <dbReference type="ARBA" id="ARBA00023069"/>
    </source>
</evidence>
<protein>
    <submittedName>
        <fullName evidence="7">Uncharacterized protein</fullName>
    </submittedName>
</protein>
<keyword evidence="5" id="KW-0966">Cell projection</keyword>
<dbReference type="GO" id="GO:0035082">
    <property type="term" value="P:axoneme assembly"/>
    <property type="evidence" value="ECO:0007669"/>
    <property type="project" value="TreeGrafter"/>
</dbReference>
<gene>
    <name evidence="7" type="ORF">AB1Y20_012889</name>
</gene>